<evidence type="ECO:0000313" key="1">
    <source>
        <dbReference type="EMBL" id="JAH60756.1"/>
    </source>
</evidence>
<proteinExistence type="predicted"/>
<dbReference type="AlphaFoldDB" id="A0A0E9U4N5"/>
<organism evidence="1">
    <name type="scientific">Anguilla anguilla</name>
    <name type="common">European freshwater eel</name>
    <name type="synonym">Muraena anguilla</name>
    <dbReference type="NCBI Taxonomy" id="7936"/>
    <lineage>
        <taxon>Eukaryota</taxon>
        <taxon>Metazoa</taxon>
        <taxon>Chordata</taxon>
        <taxon>Craniata</taxon>
        <taxon>Vertebrata</taxon>
        <taxon>Euteleostomi</taxon>
        <taxon>Actinopterygii</taxon>
        <taxon>Neopterygii</taxon>
        <taxon>Teleostei</taxon>
        <taxon>Anguilliformes</taxon>
        <taxon>Anguillidae</taxon>
        <taxon>Anguilla</taxon>
    </lineage>
</organism>
<accession>A0A0E9U4N5</accession>
<name>A0A0E9U4N5_ANGAN</name>
<reference evidence="1" key="2">
    <citation type="journal article" date="2015" name="Fish Shellfish Immunol.">
        <title>Early steps in the European eel (Anguilla anguilla)-Vibrio vulnificus interaction in the gills: Role of the RtxA13 toxin.</title>
        <authorList>
            <person name="Callol A."/>
            <person name="Pajuelo D."/>
            <person name="Ebbesson L."/>
            <person name="Teles M."/>
            <person name="MacKenzie S."/>
            <person name="Amaro C."/>
        </authorList>
    </citation>
    <scope>NUCLEOTIDE SEQUENCE</scope>
</reference>
<protein>
    <submittedName>
        <fullName evidence="1">Uncharacterized protein</fullName>
    </submittedName>
</protein>
<dbReference type="EMBL" id="GBXM01047821">
    <property type="protein sequence ID" value="JAH60756.1"/>
    <property type="molecule type" value="Transcribed_RNA"/>
</dbReference>
<reference evidence="1" key="1">
    <citation type="submission" date="2014-11" db="EMBL/GenBank/DDBJ databases">
        <authorList>
            <person name="Amaro Gonzalez C."/>
        </authorList>
    </citation>
    <scope>NUCLEOTIDE SEQUENCE</scope>
</reference>
<sequence>MQGCGVQNQIKRKVCFCTQTLWSSLHIYTHRHTLENVEPM</sequence>